<feature type="domain" description="TadE-like" evidence="2">
    <location>
        <begin position="15"/>
        <end position="56"/>
    </location>
</feature>
<dbReference type="AlphaFoldDB" id="A0A1H7PN27"/>
<dbReference type="EMBL" id="FOAN01000003">
    <property type="protein sequence ID" value="SEL37019.1"/>
    <property type="molecule type" value="Genomic_DNA"/>
</dbReference>
<dbReference type="STRING" id="1036779.SAMN04515666_103541"/>
<sequence>MRHDPLALGTDQSASTAVEFAFIAPILLLLLFGIIGYGHAFGVYHGVQQLAAEAARASVAGLDDAERERLARSFITRNIGSYAFLEPSKLTVRTTALGAPAPSFEVTVVYDYSDSVFNRLSSMVALPMPVVERRAVVQRGGY</sequence>
<feature type="transmembrane region" description="Helical" evidence="1">
    <location>
        <begin position="20"/>
        <end position="40"/>
    </location>
</feature>
<dbReference type="OrthoDB" id="7356451at2"/>
<proteinExistence type="predicted"/>
<keyword evidence="1" id="KW-0472">Membrane</keyword>
<evidence type="ECO:0000259" key="2">
    <source>
        <dbReference type="Pfam" id="PF07811"/>
    </source>
</evidence>
<evidence type="ECO:0000313" key="4">
    <source>
        <dbReference type="Proteomes" id="UP000199664"/>
    </source>
</evidence>
<name>A0A1H7PN27_9HYPH</name>
<organism evidence="3 4">
    <name type="scientific">Bosea lupini</name>
    <dbReference type="NCBI Taxonomy" id="1036779"/>
    <lineage>
        <taxon>Bacteria</taxon>
        <taxon>Pseudomonadati</taxon>
        <taxon>Pseudomonadota</taxon>
        <taxon>Alphaproteobacteria</taxon>
        <taxon>Hyphomicrobiales</taxon>
        <taxon>Boseaceae</taxon>
        <taxon>Bosea</taxon>
    </lineage>
</organism>
<keyword evidence="1" id="KW-1133">Transmembrane helix</keyword>
<protein>
    <submittedName>
        <fullName evidence="3">Flp pilus assembly protein TadG</fullName>
    </submittedName>
</protein>
<dbReference type="InterPro" id="IPR012495">
    <property type="entry name" value="TadE-like_dom"/>
</dbReference>
<evidence type="ECO:0000256" key="1">
    <source>
        <dbReference type="SAM" id="Phobius"/>
    </source>
</evidence>
<dbReference type="Proteomes" id="UP000199664">
    <property type="component" value="Unassembled WGS sequence"/>
</dbReference>
<evidence type="ECO:0000313" key="3">
    <source>
        <dbReference type="EMBL" id="SEL37019.1"/>
    </source>
</evidence>
<gene>
    <name evidence="3" type="ORF">SAMN04515666_103541</name>
</gene>
<keyword evidence="4" id="KW-1185">Reference proteome</keyword>
<dbReference type="Pfam" id="PF07811">
    <property type="entry name" value="TadE"/>
    <property type="match status" value="1"/>
</dbReference>
<dbReference type="RefSeq" id="WP_091833977.1">
    <property type="nucleotide sequence ID" value="NZ_FOAN01000003.1"/>
</dbReference>
<keyword evidence="1" id="KW-0812">Transmembrane</keyword>
<accession>A0A1H7PN27</accession>
<reference evidence="4" key="1">
    <citation type="submission" date="2016-10" db="EMBL/GenBank/DDBJ databases">
        <authorList>
            <person name="Varghese N."/>
            <person name="Submissions S."/>
        </authorList>
    </citation>
    <scope>NUCLEOTIDE SEQUENCE [LARGE SCALE GENOMIC DNA]</scope>
    <source>
        <strain evidence="4">LMG 26383,CCUG 61248,R- 45681</strain>
    </source>
</reference>